<feature type="modified residue" description="N6-(pyridoxal phosphate)lysine" evidence="9">
    <location>
        <position position="265"/>
    </location>
</feature>
<evidence type="ECO:0000256" key="2">
    <source>
        <dbReference type="ARBA" id="ARBA00005063"/>
    </source>
</evidence>
<reference evidence="10 11" key="1">
    <citation type="submission" date="2018-10" db="EMBL/GenBank/DDBJ databases">
        <title>Dokdonia luteus sp. nov., isolated from sea water.</title>
        <authorList>
            <person name="Zhou L.Y."/>
            <person name="Du Z.J."/>
        </authorList>
    </citation>
    <scope>NUCLEOTIDE SEQUENCE [LARGE SCALE GENOMIC DNA]</scope>
    <source>
        <strain evidence="10 11">SH27</strain>
    </source>
</reference>
<comment type="caution">
    <text evidence="10">The sequence shown here is derived from an EMBL/GenBank/DDBJ whole genome shotgun (WGS) entry which is preliminary data.</text>
</comment>
<dbReference type="CDD" id="cd00610">
    <property type="entry name" value="OAT_like"/>
    <property type="match status" value="1"/>
</dbReference>
<comment type="caution">
    <text evidence="9">Lacks conserved residue(s) required for the propagation of feature annotation.</text>
</comment>
<sequence length="421" mass="46946">MTTLITDQKHIWHPLTQHKTSSAPVAIARAKGAVLYGEDGKEYLDGIASWYTSLFGHCHPFITERVTAQMQQLDQIMFTGFTHKPATDLAESLFKILPSNQAKMFFNDNGSTAVEAGIKMALQYHHNKGKKRNVLIAFEDGFHGDTFGAMSASGLSVYNGPFNEFLIKVERIATPQEDTIDDILKRLEEIVLHNDCAAFVFEPLVQGAAGMKMHEVAGLNKILAFCKQHDIITIADEVMTGFGKTGTHFASLQLDVYPDIMCLSKALTAGLLPMSLTTCSQHIFDNFLSDEIAKGFFHAHTYSGNPLACAAAIASIELLQSEEMQDNLRRITERHTTFAKALSKNSKAQNIRVKGMILAFELSTKMERYGNLRYELYQFFMDRDVCLRPLGNTIYVLPPLVTTNEQLAKIYGVIEEALEAF</sequence>
<evidence type="ECO:0000256" key="9">
    <source>
        <dbReference type="HAMAP-Rule" id="MF_00834"/>
    </source>
</evidence>
<feature type="binding site" evidence="9">
    <location>
        <position position="50"/>
    </location>
    <ligand>
        <name>substrate</name>
    </ligand>
</feature>
<comment type="subcellular location">
    <subcellularLocation>
        <location evidence="9">Cytoplasm</location>
    </subcellularLocation>
</comment>
<dbReference type="NCBIfam" id="TIGR00508">
    <property type="entry name" value="bioA"/>
    <property type="match status" value="1"/>
</dbReference>
<dbReference type="GO" id="GO:0051537">
    <property type="term" value="F:2 iron, 2 sulfur cluster binding"/>
    <property type="evidence" value="ECO:0007669"/>
    <property type="project" value="UniProtKB-KW"/>
</dbReference>
<dbReference type="Gene3D" id="3.40.640.10">
    <property type="entry name" value="Type I PLP-dependent aspartate aminotransferase-like (Major domain)"/>
    <property type="match status" value="1"/>
</dbReference>
<dbReference type="RefSeq" id="WP_121918402.1">
    <property type="nucleotide sequence ID" value="NZ_REFV01000017.1"/>
</dbReference>
<feature type="binding site" evidence="9">
    <location>
        <begin position="110"/>
        <end position="111"/>
    </location>
    <ligand>
        <name>pyridoxal 5'-phosphate</name>
        <dbReference type="ChEBI" id="CHEBI:597326"/>
    </ligand>
</feature>
<evidence type="ECO:0000256" key="1">
    <source>
        <dbReference type="ARBA" id="ARBA00001933"/>
    </source>
</evidence>
<keyword evidence="6 9" id="KW-0093">Biotin biosynthesis</keyword>
<keyword evidence="7 9" id="KW-0663">Pyridoxal phosphate</keyword>
<comment type="cofactor">
    <cofactor evidence="1 9">
        <name>pyridoxal 5'-phosphate</name>
        <dbReference type="ChEBI" id="CHEBI:597326"/>
    </cofactor>
</comment>
<evidence type="ECO:0000256" key="4">
    <source>
        <dbReference type="ARBA" id="ARBA00022679"/>
    </source>
</evidence>
<evidence type="ECO:0000256" key="7">
    <source>
        <dbReference type="ARBA" id="ARBA00022898"/>
    </source>
</evidence>
<protein>
    <recommendedName>
        <fullName evidence="9">Adenosylmethionine-8-amino-7-oxononanoate aminotransferase</fullName>
        <ecNumber evidence="9">2.6.1.62</ecNumber>
    </recommendedName>
    <alternativeName>
        <fullName evidence="9">7,8-diamino-pelargonic acid aminotransferase</fullName>
        <shortName evidence="9">DAPA AT</shortName>
        <shortName evidence="9">DAPA aminotransferase</shortName>
    </alternativeName>
    <alternativeName>
        <fullName evidence="9">7,8-diaminononanoate synthase</fullName>
        <shortName evidence="9">DANS</shortName>
    </alternativeName>
    <alternativeName>
        <fullName evidence="9">Diaminopelargonic acid synthase</fullName>
    </alternativeName>
</protein>
<evidence type="ECO:0000256" key="8">
    <source>
        <dbReference type="ARBA" id="ARBA00048449"/>
    </source>
</evidence>
<accession>A0A3M0FUP6</accession>
<dbReference type="InterPro" id="IPR015424">
    <property type="entry name" value="PyrdxlP-dep_Trfase"/>
</dbReference>
<dbReference type="InterPro" id="IPR015422">
    <property type="entry name" value="PyrdxlP-dep_Trfase_small"/>
</dbReference>
<gene>
    <name evidence="9 10" type="primary">bioA</name>
    <name evidence="10" type="ORF">EAX61_14345</name>
</gene>
<dbReference type="PIRSF" id="PIRSF000521">
    <property type="entry name" value="Transaminase_4ab_Lys_Orn"/>
    <property type="match status" value="1"/>
</dbReference>
<proteinExistence type="inferred from homology"/>
<dbReference type="GO" id="GO:0030170">
    <property type="term" value="F:pyridoxal phosphate binding"/>
    <property type="evidence" value="ECO:0007669"/>
    <property type="project" value="UniProtKB-UniRule"/>
</dbReference>
<comment type="function">
    <text evidence="9">Catalyzes the transfer of the alpha-amino group from S-adenosyl-L-methionine (SAM) to 7-keto-8-aminopelargonic acid (KAPA) to form 7,8-diaminopelargonic acid (DAPA). It is the only aminotransferase known to utilize SAM as an amino donor.</text>
</comment>
<feature type="binding site" evidence="9">
    <location>
        <position position="236"/>
    </location>
    <ligand>
        <name>pyridoxal 5'-phosphate</name>
        <dbReference type="ChEBI" id="CHEBI:597326"/>
    </ligand>
</feature>
<name>A0A3M0FUP6_9FLAO</name>
<dbReference type="GO" id="GO:0009102">
    <property type="term" value="P:biotin biosynthetic process"/>
    <property type="evidence" value="ECO:0007669"/>
    <property type="project" value="UniProtKB-UniRule"/>
</dbReference>
<dbReference type="InterPro" id="IPR005815">
    <property type="entry name" value="BioA"/>
</dbReference>
<dbReference type="Pfam" id="PF00202">
    <property type="entry name" value="Aminotran_3"/>
    <property type="match status" value="1"/>
</dbReference>
<dbReference type="GO" id="GO:0004141">
    <property type="term" value="F:dethiobiotin synthase activity"/>
    <property type="evidence" value="ECO:0007669"/>
    <property type="project" value="TreeGrafter"/>
</dbReference>
<dbReference type="InterPro" id="IPR015421">
    <property type="entry name" value="PyrdxlP-dep_Trfase_major"/>
</dbReference>
<dbReference type="Proteomes" id="UP000281985">
    <property type="component" value="Unassembled WGS sequence"/>
</dbReference>
<dbReference type="EMBL" id="REFV01000017">
    <property type="protein sequence ID" value="RMB56414.1"/>
    <property type="molecule type" value="Genomic_DNA"/>
</dbReference>
<dbReference type="PANTHER" id="PTHR42684">
    <property type="entry name" value="ADENOSYLMETHIONINE-8-AMINO-7-OXONONANOATE AMINOTRANSFERASE"/>
    <property type="match status" value="1"/>
</dbReference>
<dbReference type="GO" id="GO:0004015">
    <property type="term" value="F:adenosylmethionine-8-amino-7-oxononanoate transaminase activity"/>
    <property type="evidence" value="ECO:0007669"/>
    <property type="project" value="UniProtKB-UniRule"/>
</dbReference>
<comment type="subunit">
    <text evidence="9">Homodimer.</text>
</comment>
<evidence type="ECO:0000313" key="11">
    <source>
        <dbReference type="Proteomes" id="UP000281985"/>
    </source>
</evidence>
<feature type="binding site" evidence="9">
    <location>
        <begin position="300"/>
        <end position="301"/>
    </location>
    <ligand>
        <name>pyridoxal 5'-phosphate</name>
        <dbReference type="ChEBI" id="CHEBI:597326"/>
    </ligand>
</feature>
<evidence type="ECO:0000256" key="5">
    <source>
        <dbReference type="ARBA" id="ARBA00022691"/>
    </source>
</evidence>
<dbReference type="OrthoDB" id="9807885at2"/>
<comment type="catalytic activity">
    <reaction evidence="8 9">
        <text>(8S)-8-amino-7-oxononanoate + S-adenosyl-L-methionine = S-adenosyl-4-methylsulfanyl-2-oxobutanoate + (7R,8S)-7,8-diammoniononanoate</text>
        <dbReference type="Rhea" id="RHEA:16861"/>
        <dbReference type="ChEBI" id="CHEBI:16490"/>
        <dbReference type="ChEBI" id="CHEBI:59789"/>
        <dbReference type="ChEBI" id="CHEBI:149468"/>
        <dbReference type="ChEBI" id="CHEBI:149469"/>
        <dbReference type="EC" id="2.6.1.62"/>
    </reaction>
</comment>
<dbReference type="PANTHER" id="PTHR42684:SF3">
    <property type="entry name" value="ADENOSYLMETHIONINE-8-AMINO-7-OXONONANOATE AMINOTRANSFERASE"/>
    <property type="match status" value="1"/>
</dbReference>
<feature type="binding site" evidence="9">
    <location>
        <position position="265"/>
    </location>
    <ligand>
        <name>substrate</name>
    </ligand>
</feature>
<comment type="pathway">
    <text evidence="2 9">Cofactor biosynthesis; biotin biosynthesis; 7,8-diaminononanoate from 8-amino-7-oxononanoate (SAM route): step 1/1.</text>
</comment>
<evidence type="ECO:0000256" key="3">
    <source>
        <dbReference type="ARBA" id="ARBA00022576"/>
    </source>
</evidence>
<organism evidence="10 11">
    <name type="scientific">Dokdonia sinensis</name>
    <dbReference type="NCBI Taxonomy" id="2479847"/>
    <lineage>
        <taxon>Bacteria</taxon>
        <taxon>Pseudomonadati</taxon>
        <taxon>Bacteroidota</taxon>
        <taxon>Flavobacteriia</taxon>
        <taxon>Flavobacteriales</taxon>
        <taxon>Flavobacteriaceae</taxon>
        <taxon>Dokdonia</taxon>
    </lineage>
</organism>
<keyword evidence="11" id="KW-1185">Reference proteome</keyword>
<comment type="similarity">
    <text evidence="9">Belongs to the class-III pyridoxal-phosphate-dependent aminotransferase family. BioA subfamily.</text>
</comment>
<dbReference type="UniPathway" id="UPA00078">
    <property type="reaction ID" value="UER00160"/>
</dbReference>
<keyword evidence="3 9" id="KW-0032">Aminotransferase</keyword>
<feature type="site" description="Participates in the substrate recognition with KAPA and in a stacking interaction with the adenine ring of SAM" evidence="9">
    <location>
        <position position="15"/>
    </location>
</feature>
<dbReference type="InterPro" id="IPR005814">
    <property type="entry name" value="Aminotrans_3"/>
</dbReference>
<dbReference type="AlphaFoldDB" id="A0A3M0FUP6"/>
<keyword evidence="5 9" id="KW-0949">S-adenosyl-L-methionine</keyword>
<feature type="binding site" evidence="9">
    <location>
        <position position="388"/>
    </location>
    <ligand>
        <name>substrate</name>
    </ligand>
</feature>
<dbReference type="Gene3D" id="3.90.1150.10">
    <property type="entry name" value="Aspartate Aminotransferase, domain 1"/>
    <property type="match status" value="1"/>
</dbReference>
<evidence type="ECO:0000313" key="10">
    <source>
        <dbReference type="EMBL" id="RMB56414.1"/>
    </source>
</evidence>
<dbReference type="SUPFAM" id="SSF53383">
    <property type="entry name" value="PLP-dependent transferases"/>
    <property type="match status" value="1"/>
</dbReference>
<dbReference type="HAMAP" id="MF_00834">
    <property type="entry name" value="BioA"/>
    <property type="match status" value="1"/>
</dbReference>
<evidence type="ECO:0000256" key="6">
    <source>
        <dbReference type="ARBA" id="ARBA00022756"/>
    </source>
</evidence>
<dbReference type="EC" id="2.6.1.62" evidence="9"/>
<keyword evidence="9" id="KW-0963">Cytoplasm</keyword>
<keyword evidence="4 9" id="KW-0808">Transferase</keyword>
<dbReference type="GO" id="GO:0005737">
    <property type="term" value="C:cytoplasm"/>
    <property type="evidence" value="ECO:0007669"/>
    <property type="project" value="UniProtKB-SubCell"/>
</dbReference>